<evidence type="ECO:0008006" key="3">
    <source>
        <dbReference type="Google" id="ProtNLM"/>
    </source>
</evidence>
<evidence type="ECO:0000313" key="2">
    <source>
        <dbReference type="Proteomes" id="UP001567538"/>
    </source>
</evidence>
<comment type="caution">
    <text evidence="1">The sequence shown here is derived from an EMBL/GenBank/DDBJ whole genome shotgun (WGS) entry which is preliminary data.</text>
</comment>
<sequence>MFLQLGISIGSIQRISAPFGRWDCNDGLPSPSASHRHAKPNIKFSVRFQRSILREIEILSLQNANR</sequence>
<organism evidence="1 2">
    <name type="scientific">Salvia divinorum</name>
    <name type="common">Maria pastora</name>
    <name type="synonym">Diviner's sage</name>
    <dbReference type="NCBI Taxonomy" id="28513"/>
    <lineage>
        <taxon>Eukaryota</taxon>
        <taxon>Viridiplantae</taxon>
        <taxon>Streptophyta</taxon>
        <taxon>Embryophyta</taxon>
        <taxon>Tracheophyta</taxon>
        <taxon>Spermatophyta</taxon>
        <taxon>Magnoliopsida</taxon>
        <taxon>eudicotyledons</taxon>
        <taxon>Gunneridae</taxon>
        <taxon>Pentapetalae</taxon>
        <taxon>asterids</taxon>
        <taxon>lamiids</taxon>
        <taxon>Lamiales</taxon>
        <taxon>Lamiaceae</taxon>
        <taxon>Nepetoideae</taxon>
        <taxon>Mentheae</taxon>
        <taxon>Salviinae</taxon>
        <taxon>Salvia</taxon>
        <taxon>Salvia subgen. Calosphace</taxon>
    </lineage>
</organism>
<proteinExistence type="predicted"/>
<dbReference type="AlphaFoldDB" id="A0ABD1FZX0"/>
<name>A0ABD1FZX0_SALDI</name>
<reference evidence="1 2" key="1">
    <citation type="submission" date="2024-06" db="EMBL/GenBank/DDBJ databases">
        <title>A chromosome level genome sequence of Diviner's sage (Salvia divinorum).</title>
        <authorList>
            <person name="Ford S.A."/>
            <person name="Ro D.-K."/>
            <person name="Ness R.W."/>
            <person name="Phillips M.A."/>
        </authorList>
    </citation>
    <scope>NUCLEOTIDE SEQUENCE [LARGE SCALE GENOMIC DNA]</scope>
    <source>
        <strain evidence="1">SAF-2024a</strain>
        <tissue evidence="1">Leaf</tissue>
    </source>
</reference>
<dbReference type="EMBL" id="JBEAFC010000011">
    <property type="protein sequence ID" value="KAL1536499.1"/>
    <property type="molecule type" value="Genomic_DNA"/>
</dbReference>
<dbReference type="Proteomes" id="UP001567538">
    <property type="component" value="Unassembled WGS sequence"/>
</dbReference>
<gene>
    <name evidence="1" type="ORF">AAHA92_29141</name>
</gene>
<evidence type="ECO:0000313" key="1">
    <source>
        <dbReference type="EMBL" id="KAL1536499.1"/>
    </source>
</evidence>
<protein>
    <recommendedName>
        <fullName evidence="3">Ycf15</fullName>
    </recommendedName>
</protein>
<keyword evidence="2" id="KW-1185">Reference proteome</keyword>
<accession>A0ABD1FZX0</accession>